<dbReference type="GO" id="GO:0000225">
    <property type="term" value="F:N-acetylglucosaminylphosphatidylinositol deacetylase activity"/>
    <property type="evidence" value="ECO:0007669"/>
    <property type="project" value="UniProtKB-EC"/>
</dbReference>
<dbReference type="PANTHER" id="PTHR12993">
    <property type="entry name" value="N-ACETYLGLUCOSAMINYL-PHOSPHATIDYLINOSITOL DE-N-ACETYLASE-RELATED"/>
    <property type="match status" value="1"/>
</dbReference>
<name>A0A7C9A8Q9_OPUST</name>
<reference evidence="4" key="2">
    <citation type="submission" date="2020-07" db="EMBL/GenBank/DDBJ databases">
        <authorList>
            <person name="Vera ALvarez R."/>
            <person name="Arias-Moreno D.M."/>
            <person name="Jimenez-Jacinto V."/>
            <person name="Jimenez-Bremont J.F."/>
            <person name="Swaminathan K."/>
            <person name="Moose S.P."/>
            <person name="Guerrero-Gonzalez M.L."/>
            <person name="Marino-Ramirez L."/>
            <person name="Landsman D."/>
            <person name="Rodriguez-Kessler M."/>
            <person name="Delgado-Sanchez P."/>
        </authorList>
    </citation>
    <scope>NUCLEOTIDE SEQUENCE</scope>
    <source>
        <tissue evidence="4">Cladode</tissue>
    </source>
</reference>
<organism evidence="4">
    <name type="scientific">Opuntia streptacantha</name>
    <name type="common">Prickly pear cactus</name>
    <name type="synonym">Opuntia cardona</name>
    <dbReference type="NCBI Taxonomy" id="393608"/>
    <lineage>
        <taxon>Eukaryota</taxon>
        <taxon>Viridiplantae</taxon>
        <taxon>Streptophyta</taxon>
        <taxon>Embryophyta</taxon>
        <taxon>Tracheophyta</taxon>
        <taxon>Spermatophyta</taxon>
        <taxon>Magnoliopsida</taxon>
        <taxon>eudicotyledons</taxon>
        <taxon>Gunneridae</taxon>
        <taxon>Pentapetalae</taxon>
        <taxon>Caryophyllales</taxon>
        <taxon>Cactineae</taxon>
        <taxon>Cactaceae</taxon>
        <taxon>Opuntioideae</taxon>
        <taxon>Opuntia</taxon>
    </lineage>
</organism>
<dbReference type="GO" id="GO:0005783">
    <property type="term" value="C:endoplasmic reticulum"/>
    <property type="evidence" value="ECO:0007669"/>
    <property type="project" value="TreeGrafter"/>
</dbReference>
<dbReference type="InterPro" id="IPR024078">
    <property type="entry name" value="LmbE-like_dom_sf"/>
</dbReference>
<evidence type="ECO:0000313" key="4">
    <source>
        <dbReference type="EMBL" id="MBA4661754.1"/>
    </source>
</evidence>
<keyword evidence="3" id="KW-0732">Signal</keyword>
<dbReference type="AlphaFoldDB" id="A0A7C9A8Q9"/>
<dbReference type="PANTHER" id="PTHR12993:SF11">
    <property type="entry name" value="N-ACETYLGLUCOSAMINYL-PHOSPHATIDYLINOSITOL DE-N-ACETYLASE"/>
    <property type="match status" value="1"/>
</dbReference>
<evidence type="ECO:0000256" key="1">
    <source>
        <dbReference type="ARBA" id="ARBA00006066"/>
    </source>
</evidence>
<protein>
    <recommendedName>
        <fullName evidence="2">N-acetylglucosaminylphosphatidylinositol deacetylase</fullName>
        <ecNumber evidence="2">3.5.1.89</ecNumber>
    </recommendedName>
</protein>
<dbReference type="EC" id="3.5.1.89" evidence="2"/>
<comment type="similarity">
    <text evidence="1">Belongs to the PIGL family.</text>
</comment>
<evidence type="ECO:0000256" key="3">
    <source>
        <dbReference type="SAM" id="SignalP"/>
    </source>
</evidence>
<feature type="signal peptide" evidence="3">
    <location>
        <begin position="1"/>
        <end position="24"/>
    </location>
</feature>
<dbReference type="UniPathway" id="UPA00196"/>
<dbReference type="EMBL" id="GISG01213485">
    <property type="protein sequence ID" value="MBA4661754.1"/>
    <property type="molecule type" value="Transcribed_RNA"/>
</dbReference>
<accession>A0A7C9A8Q9</accession>
<proteinExistence type="inferred from homology"/>
<dbReference type="Gene3D" id="3.40.50.10320">
    <property type="entry name" value="LmbE-like"/>
    <property type="match status" value="1"/>
</dbReference>
<feature type="chain" id="PRO_5027773897" description="N-acetylglucosaminylphosphatidylinositol deacetylase" evidence="3">
    <location>
        <begin position="25"/>
        <end position="184"/>
    </location>
</feature>
<dbReference type="GO" id="GO:0016020">
    <property type="term" value="C:membrane"/>
    <property type="evidence" value="ECO:0007669"/>
    <property type="project" value="GOC"/>
</dbReference>
<dbReference type="GO" id="GO:0006506">
    <property type="term" value="P:GPI anchor biosynthetic process"/>
    <property type="evidence" value="ECO:0007669"/>
    <property type="project" value="UniProtKB-UniPathway"/>
</dbReference>
<dbReference type="SUPFAM" id="SSF102588">
    <property type="entry name" value="LmbE-like"/>
    <property type="match status" value="1"/>
</dbReference>
<dbReference type="InterPro" id="IPR003737">
    <property type="entry name" value="GlcNAc_PI_deacetylase-related"/>
</dbReference>
<keyword evidence="4" id="KW-0378">Hydrolase</keyword>
<reference evidence="4" key="1">
    <citation type="journal article" date="2013" name="J. Plant Res.">
        <title>Effect of fungi and light on seed germination of three Opuntia species from semiarid lands of central Mexico.</title>
        <authorList>
            <person name="Delgado-Sanchez P."/>
            <person name="Jimenez-Bremont J.F."/>
            <person name="Guerrero-Gonzalez Mde L."/>
            <person name="Flores J."/>
        </authorList>
    </citation>
    <scope>NUCLEOTIDE SEQUENCE</scope>
    <source>
        <tissue evidence="4">Cladode</tissue>
    </source>
</reference>
<evidence type="ECO:0000256" key="2">
    <source>
        <dbReference type="ARBA" id="ARBA00012176"/>
    </source>
</evidence>
<sequence length="184" mass="20656">MAWPLLILSVFVLWIASLCKILHGAWFPSKAAPFESGHVFRKKACLLVISHPDDESMFFTPTINYLTSRGHDVHILCLSTGNADGMGDIRKGELLRACAILKVPLKQVEILDHPELQDGFGEVWNHLLIAEIVGDSIKSHAIDLVLTFDRYGVSGHCNHRDVHFGVRWKLKTTSTSLYRLKVLT</sequence>
<dbReference type="Pfam" id="PF02585">
    <property type="entry name" value="PIG-L"/>
    <property type="match status" value="1"/>
</dbReference>